<dbReference type="PANTHER" id="PTHR33228">
    <property type="entry name" value="PROTEIN GLUTAMINE DUMPER 4-RELATED"/>
    <property type="match status" value="1"/>
</dbReference>
<evidence type="ECO:0000313" key="10">
    <source>
        <dbReference type="Proteomes" id="UP000087171"/>
    </source>
</evidence>
<name>A0A1S2YRG4_CICAR</name>
<reference evidence="11" key="2">
    <citation type="submission" date="2025-08" db="UniProtKB">
        <authorList>
            <consortium name="RefSeq"/>
        </authorList>
    </citation>
    <scope>IDENTIFICATION</scope>
    <source>
        <tissue evidence="11">Etiolated seedlings</tissue>
    </source>
</reference>
<evidence type="ECO:0000313" key="11">
    <source>
        <dbReference type="RefSeq" id="XP_004508735.1"/>
    </source>
</evidence>
<keyword evidence="6 9" id="KW-1133">Transmembrane helix</keyword>
<evidence type="ECO:0000256" key="2">
    <source>
        <dbReference type="ARBA" id="ARBA00009977"/>
    </source>
</evidence>
<comment type="similarity">
    <text evidence="2">Belongs to the GLUTAMINE DUMPER 1 (TC 9.B.60) family.</text>
</comment>
<keyword evidence="4 9" id="KW-0812">Transmembrane</keyword>
<dbReference type="GO" id="GO:0006865">
    <property type="term" value="P:amino acid transport"/>
    <property type="evidence" value="ECO:0007669"/>
    <property type="project" value="UniProtKB-KW"/>
</dbReference>
<evidence type="ECO:0000256" key="8">
    <source>
        <dbReference type="SAM" id="MobiDB-lite"/>
    </source>
</evidence>
<evidence type="ECO:0000256" key="1">
    <source>
        <dbReference type="ARBA" id="ARBA00004167"/>
    </source>
</evidence>
<feature type="compositionally biased region" description="Low complexity" evidence="8">
    <location>
        <begin position="70"/>
        <end position="80"/>
    </location>
</feature>
<gene>
    <name evidence="11" type="primary">LOC101506233</name>
</gene>
<evidence type="ECO:0000256" key="9">
    <source>
        <dbReference type="SAM" id="Phobius"/>
    </source>
</evidence>
<accession>A0A1S2YRG4</accession>
<proteinExistence type="inferred from homology"/>
<reference evidence="10" key="1">
    <citation type="journal article" date="2013" name="Nat. Biotechnol.">
        <title>Draft genome sequence of chickpea (Cicer arietinum) provides a resource for trait improvement.</title>
        <authorList>
            <person name="Varshney R.K."/>
            <person name="Song C."/>
            <person name="Saxena R.K."/>
            <person name="Azam S."/>
            <person name="Yu S."/>
            <person name="Sharpe A.G."/>
            <person name="Cannon S."/>
            <person name="Baek J."/>
            <person name="Rosen B.D."/>
            <person name="Tar'an B."/>
            <person name="Millan T."/>
            <person name="Zhang X."/>
            <person name="Ramsay L.D."/>
            <person name="Iwata A."/>
            <person name="Wang Y."/>
            <person name="Nelson W."/>
            <person name="Farmer A.D."/>
            <person name="Gaur P.M."/>
            <person name="Soderlund C."/>
            <person name="Penmetsa R.V."/>
            <person name="Xu C."/>
            <person name="Bharti A.K."/>
            <person name="He W."/>
            <person name="Winter P."/>
            <person name="Zhao S."/>
            <person name="Hane J.K."/>
            <person name="Carrasquilla-Garcia N."/>
            <person name="Condie J.A."/>
            <person name="Upadhyaya H.D."/>
            <person name="Luo M.C."/>
            <person name="Thudi M."/>
            <person name="Gowda C.L."/>
            <person name="Singh N.P."/>
            <person name="Lichtenzveig J."/>
            <person name="Gali K.K."/>
            <person name="Rubio J."/>
            <person name="Nadarajan N."/>
            <person name="Dolezel J."/>
            <person name="Bansal K.C."/>
            <person name="Xu X."/>
            <person name="Edwards D."/>
            <person name="Zhang G."/>
            <person name="Kahl G."/>
            <person name="Gil J."/>
            <person name="Singh K.B."/>
            <person name="Datta S.K."/>
            <person name="Jackson S.A."/>
            <person name="Wang J."/>
            <person name="Cook D.R."/>
        </authorList>
    </citation>
    <scope>NUCLEOTIDE SEQUENCE [LARGE SCALE GENOMIC DNA]</scope>
    <source>
        <strain evidence="10">cv. CDC Frontier</strain>
    </source>
</reference>
<feature type="transmembrane region" description="Helical" evidence="9">
    <location>
        <begin position="41"/>
        <end position="62"/>
    </location>
</feature>
<protein>
    <submittedName>
        <fullName evidence="11">Protein GLUTAMINE DUMPER 5-like</fullName>
    </submittedName>
</protein>
<dbReference type="GO" id="GO:0080143">
    <property type="term" value="P:regulation of amino acid export"/>
    <property type="evidence" value="ECO:0007669"/>
    <property type="project" value="InterPro"/>
</dbReference>
<dbReference type="Proteomes" id="UP000087171">
    <property type="component" value="Chromosome Ca7"/>
</dbReference>
<keyword evidence="7 9" id="KW-0472">Membrane</keyword>
<dbReference type="InterPro" id="IPR040359">
    <property type="entry name" value="GDU"/>
</dbReference>
<feature type="region of interest" description="Disordered" evidence="8">
    <location>
        <begin position="70"/>
        <end position="89"/>
    </location>
</feature>
<dbReference type="PaxDb" id="3827-XP_004508735.1"/>
<evidence type="ECO:0000256" key="7">
    <source>
        <dbReference type="ARBA" id="ARBA00023136"/>
    </source>
</evidence>
<dbReference type="AlphaFoldDB" id="A0A1S2YRG4"/>
<dbReference type="PANTHER" id="PTHR33228:SF60">
    <property type="entry name" value="PROTEIN, PUTATIVE-RELATED"/>
    <property type="match status" value="1"/>
</dbReference>
<dbReference type="GO" id="GO:0016020">
    <property type="term" value="C:membrane"/>
    <property type="evidence" value="ECO:0007669"/>
    <property type="project" value="UniProtKB-SubCell"/>
</dbReference>
<evidence type="ECO:0000256" key="5">
    <source>
        <dbReference type="ARBA" id="ARBA00022970"/>
    </source>
</evidence>
<evidence type="ECO:0000256" key="6">
    <source>
        <dbReference type="ARBA" id="ARBA00022989"/>
    </source>
</evidence>
<dbReference type="OrthoDB" id="770444at2759"/>
<keyword evidence="3" id="KW-0813">Transport</keyword>
<organism evidence="10 11">
    <name type="scientific">Cicer arietinum</name>
    <name type="common">Chickpea</name>
    <name type="synonym">Garbanzo</name>
    <dbReference type="NCBI Taxonomy" id="3827"/>
    <lineage>
        <taxon>Eukaryota</taxon>
        <taxon>Viridiplantae</taxon>
        <taxon>Streptophyta</taxon>
        <taxon>Embryophyta</taxon>
        <taxon>Tracheophyta</taxon>
        <taxon>Spermatophyta</taxon>
        <taxon>Magnoliopsida</taxon>
        <taxon>eudicotyledons</taxon>
        <taxon>Gunneridae</taxon>
        <taxon>Pentapetalae</taxon>
        <taxon>rosids</taxon>
        <taxon>fabids</taxon>
        <taxon>Fabales</taxon>
        <taxon>Fabaceae</taxon>
        <taxon>Papilionoideae</taxon>
        <taxon>50 kb inversion clade</taxon>
        <taxon>NPAAA clade</taxon>
        <taxon>Hologalegina</taxon>
        <taxon>IRL clade</taxon>
        <taxon>Cicereae</taxon>
        <taxon>Cicer</taxon>
    </lineage>
</organism>
<keyword evidence="5" id="KW-0029">Amino-acid transport</keyword>
<keyword evidence="10" id="KW-1185">Reference proteome</keyword>
<evidence type="ECO:0000256" key="4">
    <source>
        <dbReference type="ARBA" id="ARBA00022692"/>
    </source>
</evidence>
<sequence>MFIEHVFDQQYCIIIAPHVGHRQGSVNHGSFQWNWNSSVSFLYGGLAPIFIVIGIALLTVACSRCLRPQTNLSSTTSRESNTSRRETINEVDHEPNILVIVAGEDHPTHMAKPLSLS</sequence>
<dbReference type="RefSeq" id="XP_004508735.1">
    <property type="nucleotide sequence ID" value="XM_004508678.1"/>
</dbReference>
<comment type="subcellular location">
    <subcellularLocation>
        <location evidence="1">Membrane</location>
        <topology evidence="1">Single-pass membrane protein</topology>
    </subcellularLocation>
</comment>
<evidence type="ECO:0000256" key="3">
    <source>
        <dbReference type="ARBA" id="ARBA00022448"/>
    </source>
</evidence>